<reference evidence="2" key="1">
    <citation type="submission" date="2009-11" db="EMBL/GenBank/DDBJ databases">
        <authorList>
            <consortium name="The Broad Institute Genome Sequencing Platform"/>
            <person name="Ward D."/>
            <person name="Feldgarden M."/>
            <person name="Earl A."/>
            <person name="Young S.K."/>
            <person name="Zeng Q."/>
            <person name="Koehrsen M."/>
            <person name="Alvarado L."/>
            <person name="Berlin A."/>
            <person name="Bochicchio J."/>
            <person name="Borenstein D."/>
            <person name="Chapman S.B."/>
            <person name="Chen Z."/>
            <person name="Engels R."/>
            <person name="Freedman E."/>
            <person name="Gellesch M."/>
            <person name="Goldberg J."/>
            <person name="Griggs A."/>
            <person name="Gujja S."/>
            <person name="Heilman E."/>
            <person name="Heiman D."/>
            <person name="Hepburn T."/>
            <person name="Howarth C."/>
            <person name="Jen D."/>
            <person name="Larson L."/>
            <person name="Lewis B."/>
            <person name="Mehta T."/>
            <person name="Park D."/>
            <person name="Pearson M."/>
            <person name="Roberts A."/>
            <person name="Saif S."/>
            <person name="Shea T."/>
            <person name="Shenoy N."/>
            <person name="Sisk P."/>
            <person name="Stolte C."/>
            <person name="Sykes S."/>
            <person name="Thomson T."/>
            <person name="Walk T."/>
            <person name="White J."/>
            <person name="Yandava C."/>
            <person name="Izard J."/>
            <person name="Baranova O.V."/>
            <person name="Blanton J.M."/>
            <person name="Tanner A.C."/>
            <person name="Dewhirst F.E."/>
            <person name="Haas B."/>
            <person name="Nusbaum C."/>
            <person name="Birren B."/>
        </authorList>
    </citation>
    <scope>NUCLEOTIDE SEQUENCE [LARGE SCALE GENOMIC DNA]</scope>
    <source>
        <strain evidence="2">1-1 BBBD Race 1</strain>
    </source>
</reference>
<name>A0A180G7X3_PUCT1</name>
<dbReference type="VEuPathDB" id="FungiDB:PTTG_28910"/>
<dbReference type="EnsemblFungi" id="PTTG_28910-t43_1">
    <property type="protein sequence ID" value="PTTG_28910-t43_1-p1"/>
    <property type="gene ID" value="PTTG_28910"/>
</dbReference>
<sequence>MTSILKPPFNFSPSYWPFILVMIYYLSTITAMNLIQVLPANSCQEGHRQREISATDVFAELCPDLGRLTPTEQQEAWDISQSFASQLGTGIMEDEQPGPKRPRYAQQQTDQNFATAPLVRSDDAIAAHRPNPQPAYHGTNQYDYYENPTHMSTYLENLWIPNQIFPGDRYGLASPKRPTSADPSSSNWANIQLLTPPDEHSSTVRTGTNSYLSQADSLTSPTEFLPIITRPDVTDPSLNVYSSTFGQMLMKSVDVSMVDKTVAEEKIPPTADVKMTIIHHYPTTIRAFTLIQIVNAVTKEVQNHSDLVSLYKQLSKWMDYHYLQISIHLQIPESVFEILRDGMFKWSLEKIFHPTYGFPLAGAVDLDPKDFKLGKIQHQFLHYFSERKITKTTDQFGAELVKKYFQSIGRSIAGSEFC</sequence>
<feature type="transmembrane region" description="Helical" evidence="1">
    <location>
        <begin position="15"/>
        <end position="35"/>
    </location>
</feature>
<reference evidence="2" key="2">
    <citation type="submission" date="2016-05" db="EMBL/GenBank/DDBJ databases">
        <title>Comparative analysis highlights variable genome content of wheat rusts and divergence of the mating loci.</title>
        <authorList>
            <person name="Cuomo C.A."/>
            <person name="Bakkeren G."/>
            <person name="Szabo L."/>
            <person name="Khalil H."/>
            <person name="Joly D."/>
            <person name="Goldberg J."/>
            <person name="Young S."/>
            <person name="Zeng Q."/>
            <person name="Fellers J."/>
        </authorList>
    </citation>
    <scope>NUCLEOTIDE SEQUENCE [LARGE SCALE GENOMIC DNA]</scope>
    <source>
        <strain evidence="2">1-1 BBBD Race 1</strain>
    </source>
</reference>
<evidence type="ECO:0000313" key="4">
    <source>
        <dbReference type="Proteomes" id="UP000005240"/>
    </source>
</evidence>
<gene>
    <name evidence="2" type="ORF">PTTG_28910</name>
</gene>
<evidence type="ECO:0000256" key="1">
    <source>
        <dbReference type="SAM" id="Phobius"/>
    </source>
</evidence>
<protein>
    <submittedName>
        <fullName evidence="2 3">Uncharacterized protein</fullName>
    </submittedName>
</protein>
<keyword evidence="1" id="KW-0472">Membrane</keyword>
<keyword evidence="4" id="KW-1185">Reference proteome</keyword>
<evidence type="ECO:0000313" key="3">
    <source>
        <dbReference type="EnsemblFungi" id="PTTG_28910-t43_1-p1"/>
    </source>
</evidence>
<dbReference type="Proteomes" id="UP000005240">
    <property type="component" value="Unassembled WGS sequence"/>
</dbReference>
<organism evidence="2">
    <name type="scientific">Puccinia triticina (isolate 1-1 / race 1 (BBBD))</name>
    <name type="common">Brown leaf rust fungus</name>
    <dbReference type="NCBI Taxonomy" id="630390"/>
    <lineage>
        <taxon>Eukaryota</taxon>
        <taxon>Fungi</taxon>
        <taxon>Dikarya</taxon>
        <taxon>Basidiomycota</taxon>
        <taxon>Pucciniomycotina</taxon>
        <taxon>Pucciniomycetes</taxon>
        <taxon>Pucciniales</taxon>
        <taxon>Pucciniaceae</taxon>
        <taxon>Puccinia</taxon>
    </lineage>
</organism>
<evidence type="ECO:0000313" key="2">
    <source>
        <dbReference type="EMBL" id="OAV88795.1"/>
    </source>
</evidence>
<reference evidence="3 4" key="3">
    <citation type="journal article" date="2017" name="G3 (Bethesda)">
        <title>Comparative analysis highlights variable genome content of wheat rusts and divergence of the mating loci.</title>
        <authorList>
            <person name="Cuomo C.A."/>
            <person name="Bakkeren G."/>
            <person name="Khalil H.B."/>
            <person name="Panwar V."/>
            <person name="Joly D."/>
            <person name="Linning R."/>
            <person name="Sakthikumar S."/>
            <person name="Song X."/>
            <person name="Adiconis X."/>
            <person name="Fan L."/>
            <person name="Goldberg J.M."/>
            <person name="Levin J.Z."/>
            <person name="Young S."/>
            <person name="Zeng Q."/>
            <person name="Anikster Y."/>
            <person name="Bruce M."/>
            <person name="Wang M."/>
            <person name="Yin C."/>
            <person name="McCallum B."/>
            <person name="Szabo L.J."/>
            <person name="Hulbert S."/>
            <person name="Chen X."/>
            <person name="Fellers J.P."/>
        </authorList>
    </citation>
    <scope>NUCLEOTIDE SEQUENCE</scope>
    <source>
        <strain evidence="3">isolate 1-1 / race 1 (BBBD)</strain>
        <strain evidence="4">Isolate 1-1 / race 1 (BBBD)</strain>
    </source>
</reference>
<accession>A0A180G7X3</accession>
<reference evidence="3" key="4">
    <citation type="submission" date="2025-05" db="UniProtKB">
        <authorList>
            <consortium name="EnsemblFungi"/>
        </authorList>
    </citation>
    <scope>IDENTIFICATION</scope>
    <source>
        <strain evidence="3">isolate 1-1 / race 1 (BBBD)</strain>
    </source>
</reference>
<proteinExistence type="predicted"/>
<dbReference type="EMBL" id="ADAS02000153">
    <property type="protein sequence ID" value="OAV88795.1"/>
    <property type="molecule type" value="Genomic_DNA"/>
</dbReference>
<keyword evidence="1" id="KW-1133">Transmembrane helix</keyword>
<dbReference type="AlphaFoldDB" id="A0A180G7X3"/>
<keyword evidence="1" id="KW-0812">Transmembrane</keyword>